<keyword evidence="3 5" id="KW-1133">Transmembrane helix</keyword>
<dbReference type="Proteomes" id="UP000178572">
    <property type="component" value="Unassembled WGS sequence"/>
</dbReference>
<feature type="transmembrane region" description="Helical" evidence="5">
    <location>
        <begin position="46"/>
        <end position="65"/>
    </location>
</feature>
<proteinExistence type="predicted"/>
<feature type="transmembrane region" description="Helical" evidence="5">
    <location>
        <begin position="137"/>
        <end position="158"/>
    </location>
</feature>
<evidence type="ECO:0000256" key="5">
    <source>
        <dbReference type="SAM" id="Phobius"/>
    </source>
</evidence>
<evidence type="ECO:0000256" key="1">
    <source>
        <dbReference type="ARBA" id="ARBA00004127"/>
    </source>
</evidence>
<dbReference type="AlphaFoldDB" id="A0A1F6E186"/>
<dbReference type="Pfam" id="PF01988">
    <property type="entry name" value="VIT1"/>
    <property type="match status" value="1"/>
</dbReference>
<feature type="transmembrane region" description="Helical" evidence="5">
    <location>
        <begin position="86"/>
        <end position="104"/>
    </location>
</feature>
<organism evidence="6 7">
    <name type="scientific">Candidatus Kaiserbacteria bacterium RIFCSPHIGHO2_02_FULL_59_21</name>
    <dbReference type="NCBI Taxonomy" id="1798500"/>
    <lineage>
        <taxon>Bacteria</taxon>
        <taxon>Candidatus Kaiseribacteriota</taxon>
    </lineage>
</organism>
<keyword evidence="4 5" id="KW-0472">Membrane</keyword>
<dbReference type="EMBL" id="MFLN01000009">
    <property type="protein sequence ID" value="OGG67439.1"/>
    <property type="molecule type" value="Genomic_DNA"/>
</dbReference>
<dbReference type="GO" id="GO:0012505">
    <property type="term" value="C:endomembrane system"/>
    <property type="evidence" value="ECO:0007669"/>
    <property type="project" value="UniProtKB-SubCell"/>
</dbReference>
<evidence type="ECO:0000256" key="3">
    <source>
        <dbReference type="ARBA" id="ARBA00022989"/>
    </source>
</evidence>
<reference evidence="6 7" key="1">
    <citation type="journal article" date="2016" name="Nat. Commun.">
        <title>Thousands of microbial genomes shed light on interconnected biogeochemical processes in an aquifer system.</title>
        <authorList>
            <person name="Anantharaman K."/>
            <person name="Brown C.T."/>
            <person name="Hug L.A."/>
            <person name="Sharon I."/>
            <person name="Castelle C.J."/>
            <person name="Probst A.J."/>
            <person name="Thomas B.C."/>
            <person name="Singh A."/>
            <person name="Wilkins M.J."/>
            <person name="Karaoz U."/>
            <person name="Brodie E.L."/>
            <person name="Williams K.H."/>
            <person name="Hubbard S.S."/>
            <person name="Banfield J.F."/>
        </authorList>
    </citation>
    <scope>NUCLEOTIDE SEQUENCE [LARGE SCALE GENOMIC DNA]</scope>
</reference>
<dbReference type="GO" id="GO:0005384">
    <property type="term" value="F:manganese ion transmembrane transporter activity"/>
    <property type="evidence" value="ECO:0007669"/>
    <property type="project" value="InterPro"/>
</dbReference>
<dbReference type="InterPro" id="IPR008217">
    <property type="entry name" value="Ccc1_fam"/>
</dbReference>
<comment type="caution">
    <text evidence="6">The sequence shown here is derived from an EMBL/GenBank/DDBJ whole genome shotgun (WGS) entry which is preliminary data.</text>
</comment>
<name>A0A1F6E186_9BACT</name>
<keyword evidence="2 5" id="KW-0812">Transmembrane</keyword>
<evidence type="ECO:0000313" key="7">
    <source>
        <dbReference type="Proteomes" id="UP000178572"/>
    </source>
</evidence>
<feature type="transmembrane region" description="Helical" evidence="5">
    <location>
        <begin position="110"/>
        <end position="130"/>
    </location>
</feature>
<evidence type="ECO:0000313" key="6">
    <source>
        <dbReference type="EMBL" id="OGG67439.1"/>
    </source>
</evidence>
<feature type="transmembrane region" description="Helical" evidence="5">
    <location>
        <begin position="20"/>
        <end position="40"/>
    </location>
</feature>
<dbReference type="GO" id="GO:0030026">
    <property type="term" value="P:intracellular manganese ion homeostasis"/>
    <property type="evidence" value="ECO:0007669"/>
    <property type="project" value="InterPro"/>
</dbReference>
<accession>A0A1F6E186</accession>
<evidence type="ECO:0000256" key="2">
    <source>
        <dbReference type="ARBA" id="ARBA00022692"/>
    </source>
</evidence>
<dbReference type="STRING" id="1798500.A3C21_01345"/>
<gene>
    <name evidence="6" type="ORF">A3C21_01345</name>
</gene>
<evidence type="ECO:0000256" key="4">
    <source>
        <dbReference type="ARBA" id="ARBA00023136"/>
    </source>
</evidence>
<comment type="subcellular location">
    <subcellularLocation>
        <location evidence="1">Endomembrane system</location>
        <topology evidence="1">Multi-pass membrane protein</topology>
    </subcellularLocation>
</comment>
<sequence length="161" mass="17043">MPQKEHIDRDFLLQIVQPALIGLIDGSVSTLAPLFAAAFASQDPRIAFLVGTAAAIGAAVSMAFAEALSDPGYQTGRGHPMIRGSIVGATTFFGGIFHTLPFLLPDFTSALYLAYAVVGIELLLIGYARYYYFKASFWFSVAQVVFGGALVFLAGVLIGSA</sequence>
<protein>
    <submittedName>
        <fullName evidence="6">VIT family protein</fullName>
    </submittedName>
</protein>